<accession>A0A4Z0B2P3</accession>
<dbReference type="AlphaFoldDB" id="A0A4Z0B2P3"/>
<evidence type="ECO:0000313" key="1">
    <source>
        <dbReference type="EMBL" id="TFY92991.1"/>
    </source>
</evidence>
<protein>
    <submittedName>
        <fullName evidence="1">Uncharacterized protein</fullName>
    </submittedName>
</protein>
<sequence>MTLPVTKLNDVAAQVADEAIDQLDAAVQTIIQLEALFRACRKELGVHSDAARMVALGEYAAMDQGNGYDCSREMLRERLNNCAPQFQQPENVARESEGRP</sequence>
<dbReference type="RefSeq" id="WP_135309197.1">
    <property type="nucleotide sequence ID" value="NZ_QUZT01000029.1"/>
</dbReference>
<proteinExistence type="predicted"/>
<evidence type="ECO:0000313" key="2">
    <source>
        <dbReference type="Proteomes" id="UP000297734"/>
    </source>
</evidence>
<organism evidence="1 2">
    <name type="scientific">Pseudomonas nabeulensis</name>
    <dbReference type="NCBI Taxonomy" id="2293833"/>
    <lineage>
        <taxon>Bacteria</taxon>
        <taxon>Pseudomonadati</taxon>
        <taxon>Pseudomonadota</taxon>
        <taxon>Gammaproteobacteria</taxon>
        <taxon>Pseudomonadales</taxon>
        <taxon>Pseudomonadaceae</taxon>
        <taxon>Pseudomonas</taxon>
    </lineage>
</organism>
<name>A0A4Z0B2P3_9PSED</name>
<dbReference type="Proteomes" id="UP000297734">
    <property type="component" value="Unassembled WGS sequence"/>
</dbReference>
<reference evidence="1 2" key="1">
    <citation type="journal article" date="2019" name="Syst. Appl. Microbiol.">
        <title>New species of pathogenic Pseudomonas isolated from citrus in Tunisia: Proposal of Pseudomonas kairouanensis sp. nov. and Pseudomonas nabeulensis sp. nov.</title>
        <authorList>
            <person name="Oueslati M."/>
            <person name="Mulet M."/>
            <person name="Gomila M."/>
            <person name="Berge O."/>
            <person name="Hajlaoui M.R."/>
            <person name="Lalucat J."/>
            <person name="Sadfi-Zouaoui N."/>
            <person name="Garcia-Valdes E."/>
        </authorList>
    </citation>
    <scope>NUCLEOTIDE SEQUENCE [LARGE SCALE GENOMIC DNA]</scope>
    <source>
        <strain evidence="1 2">E10B</strain>
    </source>
</reference>
<comment type="caution">
    <text evidence="1">The sequence shown here is derived from an EMBL/GenBank/DDBJ whole genome shotgun (WGS) entry which is preliminary data.</text>
</comment>
<dbReference type="EMBL" id="QUZT01000029">
    <property type="protein sequence ID" value="TFY92991.1"/>
    <property type="molecule type" value="Genomic_DNA"/>
</dbReference>
<gene>
    <name evidence="1" type="ORF">DYL61_16485</name>
</gene>
<keyword evidence="2" id="KW-1185">Reference proteome</keyword>
<dbReference type="OrthoDB" id="9957086at2"/>